<dbReference type="Proteomes" id="UP000179454">
    <property type="component" value="Unassembled WGS sequence"/>
</dbReference>
<protein>
    <submittedName>
        <fullName evidence="2">Uncharacterized protein</fullName>
    </submittedName>
</protein>
<keyword evidence="3" id="KW-1185">Reference proteome</keyword>
<gene>
    <name evidence="2" type="ORF">BBK91_025155</name>
    <name evidence="1" type="ORF">BBL17_020320</name>
</gene>
<organism evidence="2 4">
    <name type="scientific">Agrobacterium vitis</name>
    <name type="common">Rhizobium vitis</name>
    <dbReference type="NCBI Taxonomy" id="373"/>
    <lineage>
        <taxon>Bacteria</taxon>
        <taxon>Pseudomonadati</taxon>
        <taxon>Pseudomonadota</taxon>
        <taxon>Alphaproteobacteria</taxon>
        <taxon>Hyphomicrobiales</taxon>
        <taxon>Rhizobiaceae</taxon>
        <taxon>Rhizobium/Agrobacterium group</taxon>
        <taxon>Agrobacterium</taxon>
    </lineage>
</organism>
<reference evidence="3 4" key="1">
    <citation type="submission" date="2019-11" db="EMBL/GenBank/DDBJ databases">
        <title>Whole-genome sequencing of Allorhizobium vitis.</title>
        <authorList>
            <person name="Gan H.M."/>
            <person name="Savka M.A."/>
        </authorList>
    </citation>
    <scope>NUCLEOTIDE SEQUENCE [LARGE SCALE GENOMIC DNA]</scope>
    <source>
        <strain evidence="2 4">RF2/1</strain>
        <strain evidence="1 3">T1/7</strain>
    </source>
</reference>
<dbReference type="Proteomes" id="UP000179536">
    <property type="component" value="Unassembled WGS sequence"/>
</dbReference>
<accession>A0ABD6HEK4</accession>
<evidence type="ECO:0000313" key="2">
    <source>
        <dbReference type="EMBL" id="MUP13138.1"/>
    </source>
</evidence>
<evidence type="ECO:0000313" key="1">
    <source>
        <dbReference type="EMBL" id="MUO44124.1"/>
    </source>
</evidence>
<sequence length="222" mass="24529">MRFFRGISVPSDNATAIIEDIRRDGITNTWRWKTKHHRPDPAIIVKHDLTRADTRPHGSGVAAACACGTIEGASYYAWQHNKNADDNTPIIIEFDNDIEGVAIDGKDFLYTILGSGDPDLSRNTIRAVFGEVGLEYAERAWANDDPYARSAIGDLMIHNPKVVSAHYDNTLTLGGRSNTQFKNAFTISLPISTSQIIDVQTPNAPLPLPPVDVHLKNFLLNH</sequence>
<proteinExistence type="predicted"/>
<comment type="caution">
    <text evidence="2">The sequence shown here is derived from an EMBL/GenBank/DDBJ whole genome shotgun (WGS) entry which is preliminary data.</text>
</comment>
<evidence type="ECO:0000313" key="4">
    <source>
        <dbReference type="Proteomes" id="UP000179536"/>
    </source>
</evidence>
<dbReference type="EMBL" id="MBFE02000016">
    <property type="protein sequence ID" value="MUO44124.1"/>
    <property type="molecule type" value="Genomic_DNA"/>
</dbReference>
<dbReference type="EMBL" id="MBFA02000026">
    <property type="protein sequence ID" value="MUP13138.1"/>
    <property type="molecule type" value="Genomic_DNA"/>
</dbReference>
<dbReference type="RefSeq" id="WP_139192415.1">
    <property type="nucleotide sequence ID" value="NZ_MBFA02000026.1"/>
</dbReference>
<dbReference type="AlphaFoldDB" id="A0ABD6HEK4"/>
<name>A0ABD6HEK4_AGRVI</name>
<evidence type="ECO:0000313" key="3">
    <source>
        <dbReference type="Proteomes" id="UP000179454"/>
    </source>
</evidence>